<dbReference type="KEGG" id="caua:113057834"/>
<gene>
    <name evidence="3" type="primary">LOC113057834</name>
</gene>
<keyword evidence="2" id="KW-1185">Reference proteome</keyword>
<evidence type="ECO:0000313" key="2">
    <source>
        <dbReference type="Proteomes" id="UP000515129"/>
    </source>
</evidence>
<proteinExistence type="predicted"/>
<organism evidence="2 3">
    <name type="scientific">Carassius auratus</name>
    <name type="common">Goldfish</name>
    <dbReference type="NCBI Taxonomy" id="7957"/>
    <lineage>
        <taxon>Eukaryota</taxon>
        <taxon>Metazoa</taxon>
        <taxon>Chordata</taxon>
        <taxon>Craniata</taxon>
        <taxon>Vertebrata</taxon>
        <taxon>Euteleostomi</taxon>
        <taxon>Actinopterygii</taxon>
        <taxon>Neopterygii</taxon>
        <taxon>Teleostei</taxon>
        <taxon>Ostariophysi</taxon>
        <taxon>Cypriniformes</taxon>
        <taxon>Cyprinidae</taxon>
        <taxon>Cyprininae</taxon>
        <taxon>Carassius</taxon>
    </lineage>
</organism>
<protein>
    <submittedName>
        <fullName evidence="3">Uncharacterized protein LOC113057834</fullName>
    </submittedName>
</protein>
<dbReference type="GeneID" id="113057834"/>
<sequence length="351" mass="41397">MSKNPKSHCGMFLDLLKTQAFREEDRFRYEDIAVIFGLNGKESDEEITRTELRKIFKSEITFRKWGFKWPEKYSIPYRLIREKNKRSEHTMELVRNFRENYPEVPIYFCFFDADTVDFNEVLSSYIDIIIEHKNPTLMSTGFLFSKDSKFRKESEHDRDVRIITAKHFPLGTYYPEPNFCVLLPDGHDTLPERFTNTKSREMNMESSVLIRQVKRRRGFSAVFADKNPIITRDSALKHSHTKPWTWAISAYTHRELEVTKNYKKEIYGEAYETDKRKANRSYISLLMGLLKSDEEAQRIVEAKPFEGPGAGQVFKAAEAVRKYLNTGQEDPEDEEETEELNKLVVRQNYSN</sequence>
<dbReference type="RefSeq" id="XP_026081159.1">
    <property type="nucleotide sequence ID" value="XM_026225374.1"/>
</dbReference>
<dbReference type="OrthoDB" id="8919996at2759"/>
<dbReference type="Proteomes" id="UP000515129">
    <property type="component" value="Chromosome 4"/>
</dbReference>
<evidence type="ECO:0000313" key="3">
    <source>
        <dbReference type="RefSeq" id="XP_026081159.1"/>
    </source>
</evidence>
<accession>A0A6P6L9G5</accession>
<dbReference type="AlphaFoldDB" id="A0A6P6L9G5"/>
<feature type="region of interest" description="Disordered" evidence="1">
    <location>
        <begin position="326"/>
        <end position="351"/>
    </location>
</feature>
<name>A0A6P6L9G5_CARAU</name>
<evidence type="ECO:0000256" key="1">
    <source>
        <dbReference type="SAM" id="MobiDB-lite"/>
    </source>
</evidence>
<reference evidence="3" key="1">
    <citation type="submission" date="2025-08" db="UniProtKB">
        <authorList>
            <consortium name="RefSeq"/>
        </authorList>
    </citation>
    <scope>IDENTIFICATION</scope>
    <source>
        <strain evidence="3">Wakin</strain>
        <tissue evidence="3">Muscle</tissue>
    </source>
</reference>
<feature type="compositionally biased region" description="Acidic residues" evidence="1">
    <location>
        <begin position="329"/>
        <end position="338"/>
    </location>
</feature>